<gene>
    <name evidence="5" type="ORF">OJAV_G00189330</name>
</gene>
<dbReference type="PRINTS" id="PR00023">
    <property type="entry name" value="ZPELLUCIDA"/>
</dbReference>
<organism evidence="5 6">
    <name type="scientific">Oryzias javanicus</name>
    <name type="common">Javanese ricefish</name>
    <name type="synonym">Aplocheilus javanicus</name>
    <dbReference type="NCBI Taxonomy" id="123683"/>
    <lineage>
        <taxon>Eukaryota</taxon>
        <taxon>Metazoa</taxon>
        <taxon>Chordata</taxon>
        <taxon>Craniata</taxon>
        <taxon>Vertebrata</taxon>
        <taxon>Euteleostomi</taxon>
        <taxon>Actinopterygii</taxon>
        <taxon>Neopterygii</taxon>
        <taxon>Teleostei</taxon>
        <taxon>Neoteleostei</taxon>
        <taxon>Acanthomorphata</taxon>
        <taxon>Ovalentaria</taxon>
        <taxon>Atherinomorphae</taxon>
        <taxon>Beloniformes</taxon>
        <taxon>Adrianichthyidae</taxon>
        <taxon>Oryziinae</taxon>
        <taxon>Oryzias</taxon>
    </lineage>
</organism>
<reference evidence="5 6" key="2">
    <citation type="submission" date="2019-01" db="EMBL/GenBank/DDBJ databases">
        <title>A chromosome length genome reference of the Java medaka (oryzias javanicus).</title>
        <authorList>
            <person name="Herpin A."/>
            <person name="Takehana Y."/>
            <person name="Naruse K."/>
            <person name="Ansai S."/>
            <person name="Kawaguchi M."/>
        </authorList>
    </citation>
    <scope>NUCLEOTIDE SEQUENCE [LARGE SCALE GENOMIC DNA]</scope>
    <source>
        <strain evidence="5">RS831</strain>
        <tissue evidence="5">Whole body</tissue>
    </source>
</reference>
<keyword evidence="2" id="KW-1015">Disulfide bond</keyword>
<dbReference type="EMBL" id="CM012455">
    <property type="protein sequence ID" value="RVE59521.1"/>
    <property type="molecule type" value="Genomic_DNA"/>
</dbReference>
<protein>
    <recommendedName>
        <fullName evidence="4">ZP domain-containing protein</fullName>
    </recommendedName>
</protein>
<evidence type="ECO:0000259" key="4">
    <source>
        <dbReference type="PROSITE" id="PS51034"/>
    </source>
</evidence>
<name>A0A437CAX5_ORYJA</name>
<dbReference type="Gene3D" id="2.60.40.3210">
    <property type="entry name" value="Zona pellucida, ZP-N domain"/>
    <property type="match status" value="1"/>
</dbReference>
<dbReference type="InterPro" id="IPR001507">
    <property type="entry name" value="ZP_dom"/>
</dbReference>
<dbReference type="PROSITE" id="PS51034">
    <property type="entry name" value="ZP_2"/>
    <property type="match status" value="1"/>
</dbReference>
<dbReference type="AlphaFoldDB" id="A0A437CAX5"/>
<dbReference type="Gene3D" id="2.60.40.4100">
    <property type="entry name" value="Zona pellucida, ZP-C domain"/>
    <property type="match status" value="1"/>
</dbReference>
<feature type="domain" description="ZP" evidence="4">
    <location>
        <begin position="173"/>
        <end position="428"/>
    </location>
</feature>
<keyword evidence="3" id="KW-0325">Glycoprotein</keyword>
<dbReference type="Pfam" id="PF00100">
    <property type="entry name" value="Zona_pellucida"/>
    <property type="match status" value="1"/>
</dbReference>
<reference evidence="5 6" key="1">
    <citation type="submission" date="2018-11" db="EMBL/GenBank/DDBJ databases">
        <authorList>
            <person name="Lopez-Roques C."/>
            <person name="Donnadieu C."/>
            <person name="Bouchez O."/>
            <person name="Klopp C."/>
            <person name="Cabau C."/>
            <person name="Zahm M."/>
        </authorList>
    </citation>
    <scope>NUCLEOTIDE SEQUENCE [LARGE SCALE GENOMIC DNA]</scope>
    <source>
        <strain evidence="5">RS831</strain>
        <tissue evidence="5">Whole body</tissue>
    </source>
</reference>
<dbReference type="Proteomes" id="UP000283210">
    <property type="component" value="Chromosome 19"/>
</dbReference>
<evidence type="ECO:0000256" key="3">
    <source>
        <dbReference type="ARBA" id="ARBA00023180"/>
    </source>
</evidence>
<evidence type="ECO:0000313" key="6">
    <source>
        <dbReference type="Proteomes" id="UP000283210"/>
    </source>
</evidence>
<dbReference type="InterPro" id="IPR055355">
    <property type="entry name" value="ZP-C"/>
</dbReference>
<keyword evidence="1" id="KW-0732">Signal</keyword>
<dbReference type="PANTHER" id="PTHR14002:SF50">
    <property type="entry name" value="ALPHA-TECTORIN-LIKE-RELATED"/>
    <property type="match status" value="1"/>
</dbReference>
<dbReference type="InterPro" id="IPR048290">
    <property type="entry name" value="ZP_chr"/>
</dbReference>
<proteinExistence type="predicted"/>
<evidence type="ECO:0000313" key="5">
    <source>
        <dbReference type="EMBL" id="RVE59521.1"/>
    </source>
</evidence>
<accession>A0A437CAX5</accession>
<dbReference type="OrthoDB" id="9987373at2759"/>
<dbReference type="SMART" id="SM00241">
    <property type="entry name" value="ZP"/>
    <property type="match status" value="1"/>
</dbReference>
<evidence type="ECO:0000256" key="1">
    <source>
        <dbReference type="ARBA" id="ARBA00022729"/>
    </source>
</evidence>
<sequence length="481" mass="53751">MNYGSLAETVRNVQAGYDTINSVHHLTIPGSFSSFASGVNSIFSLSSNINVTGRWAFRIDSGPEGCVFNDTLVQLGDLFWSDSSCTQKCICNKSGIHCVTELCSFPETCQHTNLQFLCLNGTSPPTVITESDPCEQLDCTENEWCGEKHGVYGCFCDEHHHRPNNGSFDSSITCRNSSGTMSVSRCQLFEAGFPSSALHLCDSSCKGTVQDGKLVFHFDNNDHLCGTVLRSNGTHFIYENNIQGETAPSETLIIRQKKVKLYFSCAYPLYQAQSMDVAINPVESIIKKKLPAGSGSYHIRMTSYTDPDFRFPFTNETDIEVDEMLYVEVKTEGVDQHQLSTILDSCWATPINTEDYPIRWDLIIDECPNPEDGTVELIQSGISTVAQFSFRMFTFKNFSSIFVHCNVHLCLLNSSDCTPQCDSNHRRFTRDLSHYDHQPISFGPVDMKKYDRKIQRSSAPGQLTPVFTVIITLLATKTVML</sequence>
<evidence type="ECO:0000256" key="2">
    <source>
        <dbReference type="ARBA" id="ARBA00023157"/>
    </source>
</evidence>
<dbReference type="PANTHER" id="PTHR14002">
    <property type="entry name" value="ENDOGLIN/TGF-BETA RECEPTOR TYPE III"/>
    <property type="match status" value="1"/>
</dbReference>
<keyword evidence="6" id="KW-1185">Reference proteome</keyword>
<dbReference type="InterPro" id="IPR042235">
    <property type="entry name" value="ZP-C_dom"/>
</dbReference>